<evidence type="ECO:0000256" key="8">
    <source>
        <dbReference type="ARBA" id="ARBA00022832"/>
    </source>
</evidence>
<dbReference type="PANTHER" id="PTHR12418">
    <property type="entry name" value="ACYL-COENZYME A THIOESTERASE THEM4"/>
    <property type="match status" value="1"/>
</dbReference>
<dbReference type="InterPro" id="IPR006683">
    <property type="entry name" value="Thioestr_dom"/>
</dbReference>
<evidence type="ECO:0000256" key="1">
    <source>
        <dbReference type="ARBA" id="ARBA00004170"/>
    </source>
</evidence>
<dbReference type="PANTHER" id="PTHR12418:SF19">
    <property type="entry name" value="ACYL-COENZYME A THIOESTERASE THEM4"/>
    <property type="match status" value="1"/>
</dbReference>
<accession>A0A0J6WZN6</accession>
<evidence type="ECO:0000256" key="16">
    <source>
        <dbReference type="ARBA" id="ARBA00038848"/>
    </source>
</evidence>
<comment type="catalytic activity">
    <reaction evidence="13">
        <text>(5Z,8Z,11Z,14Z)-eicosatetraenoyl-CoA + H2O = (5Z,8Z,11Z,14Z)-eicosatetraenoate + CoA + H(+)</text>
        <dbReference type="Rhea" id="RHEA:40151"/>
        <dbReference type="ChEBI" id="CHEBI:15377"/>
        <dbReference type="ChEBI" id="CHEBI:15378"/>
        <dbReference type="ChEBI" id="CHEBI:32395"/>
        <dbReference type="ChEBI" id="CHEBI:57287"/>
        <dbReference type="ChEBI" id="CHEBI:57368"/>
    </reaction>
    <physiologicalReaction direction="left-to-right" evidence="13">
        <dbReference type="Rhea" id="RHEA:40152"/>
    </physiologicalReaction>
</comment>
<dbReference type="SUPFAM" id="SSF54637">
    <property type="entry name" value="Thioesterase/thiol ester dehydrase-isomerase"/>
    <property type="match status" value="1"/>
</dbReference>
<comment type="catalytic activity">
    <reaction evidence="23">
        <text>tetradecanoyl-CoA + H2O = tetradecanoate + CoA + H(+)</text>
        <dbReference type="Rhea" id="RHEA:40119"/>
        <dbReference type="ChEBI" id="CHEBI:15377"/>
        <dbReference type="ChEBI" id="CHEBI:15378"/>
        <dbReference type="ChEBI" id="CHEBI:30807"/>
        <dbReference type="ChEBI" id="CHEBI:57287"/>
        <dbReference type="ChEBI" id="CHEBI:57385"/>
    </reaction>
    <physiologicalReaction direction="left-to-right" evidence="23">
        <dbReference type="Rhea" id="RHEA:40120"/>
    </physiologicalReaction>
</comment>
<evidence type="ECO:0000256" key="9">
    <source>
        <dbReference type="ARBA" id="ARBA00022946"/>
    </source>
</evidence>
<evidence type="ECO:0000256" key="21">
    <source>
        <dbReference type="ARBA" id="ARBA00047969"/>
    </source>
</evidence>
<keyword evidence="8" id="KW-0276">Fatty acid metabolism</keyword>
<evidence type="ECO:0000256" key="11">
    <source>
        <dbReference type="ARBA" id="ARBA00023136"/>
    </source>
</evidence>
<evidence type="ECO:0000256" key="10">
    <source>
        <dbReference type="ARBA" id="ARBA00023098"/>
    </source>
</evidence>
<keyword evidence="7" id="KW-0378">Hydrolase</keyword>
<dbReference type="GO" id="GO:0016787">
    <property type="term" value="F:hydrolase activity"/>
    <property type="evidence" value="ECO:0007669"/>
    <property type="project" value="UniProtKB-KW"/>
</dbReference>
<sequence>MDLKQTDAANRDTWCFACGTDNPIGLKLKMTITGQSCVAYFTPRREHQSYADRMHGGLISTLLDEVMGDYIFKTTGIPAYTAKIDVRFRKAARIGETLKVEGRIVQHRGRLYITEGSVTKEDGTVVAEATARMMTAK</sequence>
<evidence type="ECO:0000259" key="24">
    <source>
        <dbReference type="Pfam" id="PF03061"/>
    </source>
</evidence>
<comment type="catalytic activity">
    <reaction evidence="20">
        <text>hexadecanoyl-CoA + H2O = hexadecanoate + CoA + H(+)</text>
        <dbReference type="Rhea" id="RHEA:16645"/>
        <dbReference type="ChEBI" id="CHEBI:7896"/>
        <dbReference type="ChEBI" id="CHEBI:15377"/>
        <dbReference type="ChEBI" id="CHEBI:15378"/>
        <dbReference type="ChEBI" id="CHEBI:57287"/>
        <dbReference type="ChEBI" id="CHEBI:57379"/>
        <dbReference type="EC" id="3.1.2.2"/>
    </reaction>
    <physiologicalReaction direction="left-to-right" evidence="20">
        <dbReference type="Rhea" id="RHEA:16646"/>
    </physiologicalReaction>
</comment>
<dbReference type="EC" id="3.1.2.2" evidence="16"/>
<protein>
    <recommendedName>
        <fullName evidence="17">Acyl-coenzyme A thioesterase THEM4</fullName>
        <ecNumber evidence="16">3.1.2.2</ecNumber>
    </recommendedName>
    <alternativeName>
        <fullName evidence="18">Thioesterase superfamily member 4</fullName>
    </alternativeName>
</protein>
<evidence type="ECO:0000256" key="23">
    <source>
        <dbReference type="ARBA" id="ARBA00048180"/>
    </source>
</evidence>
<evidence type="ECO:0000313" key="25">
    <source>
        <dbReference type="EMBL" id="KMO87723.1"/>
    </source>
</evidence>
<dbReference type="RefSeq" id="WP_048512944.1">
    <property type="nucleotide sequence ID" value="NZ_FUXD01000009.1"/>
</dbReference>
<dbReference type="EMBL" id="LEKT01000002">
    <property type="protein sequence ID" value="KMO87723.1"/>
    <property type="molecule type" value="Genomic_DNA"/>
</dbReference>
<evidence type="ECO:0000256" key="2">
    <source>
        <dbReference type="ARBA" id="ARBA00004496"/>
    </source>
</evidence>
<evidence type="ECO:0000256" key="3">
    <source>
        <dbReference type="ARBA" id="ARBA00004632"/>
    </source>
</evidence>
<keyword evidence="9" id="KW-0809">Transit peptide</keyword>
<dbReference type="Pfam" id="PF03061">
    <property type="entry name" value="4HBT"/>
    <property type="match status" value="1"/>
</dbReference>
<evidence type="ECO:0000313" key="26">
    <source>
        <dbReference type="Proteomes" id="UP000036503"/>
    </source>
</evidence>
<dbReference type="InParanoid" id="A0A0J6WZN6"/>
<dbReference type="GO" id="GO:0006631">
    <property type="term" value="P:fatty acid metabolic process"/>
    <property type="evidence" value="ECO:0007669"/>
    <property type="project" value="UniProtKB-KW"/>
</dbReference>
<dbReference type="PATRIC" id="fig|1122219.3.peg.209"/>
<comment type="similarity">
    <text evidence="15">Belongs to the THEM4/THEM5 thioesterase family.</text>
</comment>
<keyword evidence="11" id="KW-0472">Membrane</keyword>
<evidence type="ECO:0000256" key="22">
    <source>
        <dbReference type="ARBA" id="ARBA00048074"/>
    </source>
</evidence>
<dbReference type="CDD" id="cd03443">
    <property type="entry name" value="PaaI_thioesterase"/>
    <property type="match status" value="1"/>
</dbReference>
<dbReference type="STRING" id="39029.BSR42_08125"/>
<name>A0A0J6WZN6_9FIRM</name>
<keyword evidence="26" id="KW-1185">Reference proteome</keyword>
<keyword evidence="10" id="KW-0443">Lipid metabolism</keyword>
<dbReference type="OrthoDB" id="9792301at2"/>
<keyword evidence="5" id="KW-0963">Cytoplasm</keyword>
<evidence type="ECO:0000256" key="20">
    <source>
        <dbReference type="ARBA" id="ARBA00047734"/>
    </source>
</evidence>
<evidence type="ECO:0000256" key="18">
    <source>
        <dbReference type="ARBA" id="ARBA00043210"/>
    </source>
</evidence>
<dbReference type="InterPro" id="IPR029069">
    <property type="entry name" value="HotDog_dom_sf"/>
</dbReference>
<evidence type="ECO:0000256" key="13">
    <source>
        <dbReference type="ARBA" id="ARBA00035852"/>
    </source>
</evidence>
<dbReference type="InterPro" id="IPR052365">
    <property type="entry name" value="THEM4/THEM5_acyl-CoA_thioest"/>
</dbReference>
<comment type="catalytic activity">
    <reaction evidence="22">
        <text>dodecanoyl-CoA + H2O = dodecanoate + CoA + H(+)</text>
        <dbReference type="Rhea" id="RHEA:30135"/>
        <dbReference type="ChEBI" id="CHEBI:15377"/>
        <dbReference type="ChEBI" id="CHEBI:15378"/>
        <dbReference type="ChEBI" id="CHEBI:18262"/>
        <dbReference type="ChEBI" id="CHEBI:57287"/>
        <dbReference type="ChEBI" id="CHEBI:57375"/>
    </reaction>
    <physiologicalReaction direction="left-to-right" evidence="22">
        <dbReference type="Rhea" id="RHEA:30136"/>
    </physiologicalReaction>
</comment>
<dbReference type="Gene3D" id="3.10.129.10">
    <property type="entry name" value="Hotdog Thioesterase"/>
    <property type="match status" value="1"/>
</dbReference>
<comment type="subcellular location">
    <subcellularLocation>
        <location evidence="3">Cell projection</location>
        <location evidence="3">Ruffle membrane</location>
    </subcellularLocation>
    <subcellularLocation>
        <location evidence="2">Cytoplasm</location>
    </subcellularLocation>
    <subcellularLocation>
        <location evidence="1">Membrane</location>
        <topology evidence="1">Peripheral membrane protein</topology>
    </subcellularLocation>
</comment>
<gene>
    <name evidence="25" type="ORF">AB840_00915</name>
</gene>
<dbReference type="GO" id="GO:0016020">
    <property type="term" value="C:membrane"/>
    <property type="evidence" value="ECO:0007669"/>
    <property type="project" value="UniProtKB-SubCell"/>
</dbReference>
<dbReference type="GO" id="GO:0005737">
    <property type="term" value="C:cytoplasm"/>
    <property type="evidence" value="ECO:0007669"/>
    <property type="project" value="UniProtKB-SubCell"/>
</dbReference>
<comment type="catalytic activity">
    <reaction evidence="19">
        <text>octanoyl-CoA + H2O = octanoate + CoA + H(+)</text>
        <dbReference type="Rhea" id="RHEA:30143"/>
        <dbReference type="ChEBI" id="CHEBI:15377"/>
        <dbReference type="ChEBI" id="CHEBI:15378"/>
        <dbReference type="ChEBI" id="CHEBI:25646"/>
        <dbReference type="ChEBI" id="CHEBI:57287"/>
        <dbReference type="ChEBI" id="CHEBI:57386"/>
    </reaction>
    <physiologicalReaction direction="left-to-right" evidence="19">
        <dbReference type="Rhea" id="RHEA:30144"/>
    </physiologicalReaction>
</comment>
<comment type="catalytic activity">
    <reaction evidence="21">
        <text>decanoyl-CoA + H2O = decanoate + CoA + H(+)</text>
        <dbReference type="Rhea" id="RHEA:40059"/>
        <dbReference type="ChEBI" id="CHEBI:15377"/>
        <dbReference type="ChEBI" id="CHEBI:15378"/>
        <dbReference type="ChEBI" id="CHEBI:27689"/>
        <dbReference type="ChEBI" id="CHEBI:57287"/>
        <dbReference type="ChEBI" id="CHEBI:61430"/>
    </reaction>
    <physiologicalReaction direction="left-to-right" evidence="21">
        <dbReference type="Rhea" id="RHEA:40060"/>
    </physiologicalReaction>
</comment>
<keyword evidence="6" id="KW-0053">Apoptosis</keyword>
<evidence type="ECO:0000256" key="17">
    <source>
        <dbReference type="ARBA" id="ARBA00040123"/>
    </source>
</evidence>
<evidence type="ECO:0000256" key="5">
    <source>
        <dbReference type="ARBA" id="ARBA00022490"/>
    </source>
</evidence>
<evidence type="ECO:0000256" key="15">
    <source>
        <dbReference type="ARBA" id="ARBA00038456"/>
    </source>
</evidence>
<organism evidence="25 26">
    <name type="scientific">Megasphaera cerevisiae DSM 20462</name>
    <dbReference type="NCBI Taxonomy" id="1122219"/>
    <lineage>
        <taxon>Bacteria</taxon>
        <taxon>Bacillati</taxon>
        <taxon>Bacillota</taxon>
        <taxon>Negativicutes</taxon>
        <taxon>Veillonellales</taxon>
        <taxon>Veillonellaceae</taxon>
        <taxon>Megasphaera</taxon>
    </lineage>
</organism>
<dbReference type="AlphaFoldDB" id="A0A0J6WZN6"/>
<proteinExistence type="inferred from homology"/>
<comment type="catalytic activity">
    <reaction evidence="14">
        <text>(9Z)-octadecenoyl-CoA + H2O = (9Z)-octadecenoate + CoA + H(+)</text>
        <dbReference type="Rhea" id="RHEA:40139"/>
        <dbReference type="ChEBI" id="CHEBI:15377"/>
        <dbReference type="ChEBI" id="CHEBI:15378"/>
        <dbReference type="ChEBI" id="CHEBI:30823"/>
        <dbReference type="ChEBI" id="CHEBI:57287"/>
        <dbReference type="ChEBI" id="CHEBI:57387"/>
    </reaction>
    <physiologicalReaction direction="left-to-right" evidence="14">
        <dbReference type="Rhea" id="RHEA:40140"/>
    </physiologicalReaction>
</comment>
<evidence type="ECO:0000256" key="4">
    <source>
        <dbReference type="ARBA" id="ARBA00022475"/>
    </source>
</evidence>
<reference evidence="25 26" key="1">
    <citation type="submission" date="2015-06" db="EMBL/GenBank/DDBJ databases">
        <title>Draft genome sequence of beer spoilage bacterium Megasphaera cerevisiae type strain 20462.</title>
        <authorList>
            <person name="Kutumbaka K."/>
            <person name="Pasmowitz J."/>
            <person name="Mategko J."/>
            <person name="Reyes D."/>
            <person name="Friedrich A."/>
            <person name="Han S."/>
            <person name="Martens-Habbena W."/>
            <person name="Neal-McKinney J."/>
            <person name="Janagama H.K."/>
            <person name="Nadala C."/>
            <person name="Samadpour M."/>
        </authorList>
    </citation>
    <scope>NUCLEOTIDE SEQUENCE [LARGE SCALE GENOMIC DNA]</scope>
    <source>
        <strain evidence="25 26">DSM 20462</strain>
    </source>
</reference>
<keyword evidence="4" id="KW-1003">Cell membrane</keyword>
<evidence type="ECO:0000256" key="12">
    <source>
        <dbReference type="ARBA" id="ARBA00023273"/>
    </source>
</evidence>
<evidence type="ECO:0000256" key="19">
    <source>
        <dbReference type="ARBA" id="ARBA00047588"/>
    </source>
</evidence>
<evidence type="ECO:0000256" key="6">
    <source>
        <dbReference type="ARBA" id="ARBA00022703"/>
    </source>
</evidence>
<evidence type="ECO:0000256" key="14">
    <source>
        <dbReference type="ARBA" id="ARBA00037002"/>
    </source>
</evidence>
<dbReference type="Proteomes" id="UP000036503">
    <property type="component" value="Unassembled WGS sequence"/>
</dbReference>
<feature type="domain" description="Thioesterase" evidence="24">
    <location>
        <begin position="54"/>
        <end position="127"/>
    </location>
</feature>
<evidence type="ECO:0000256" key="7">
    <source>
        <dbReference type="ARBA" id="ARBA00022801"/>
    </source>
</evidence>
<comment type="caution">
    <text evidence="25">The sequence shown here is derived from an EMBL/GenBank/DDBJ whole genome shotgun (WGS) entry which is preliminary data.</text>
</comment>
<keyword evidence="12" id="KW-0966">Cell projection</keyword>